<keyword evidence="5 13" id="KW-0812">Transmembrane</keyword>
<organism evidence="15">
    <name type="scientific">bioreactor metagenome</name>
    <dbReference type="NCBI Taxonomy" id="1076179"/>
    <lineage>
        <taxon>unclassified sequences</taxon>
        <taxon>metagenomes</taxon>
        <taxon>ecological metagenomes</taxon>
    </lineage>
</organism>
<dbReference type="AlphaFoldDB" id="A0A644XHW4"/>
<feature type="compositionally biased region" description="Basic and acidic residues" evidence="12">
    <location>
        <begin position="99"/>
        <end position="109"/>
    </location>
</feature>
<dbReference type="GO" id="GO:0061630">
    <property type="term" value="F:ubiquitin protein ligase activity"/>
    <property type="evidence" value="ECO:0007669"/>
    <property type="project" value="UniProtKB-EC"/>
</dbReference>
<evidence type="ECO:0000256" key="1">
    <source>
        <dbReference type="ARBA" id="ARBA00000900"/>
    </source>
</evidence>
<evidence type="ECO:0000256" key="6">
    <source>
        <dbReference type="ARBA" id="ARBA00022723"/>
    </source>
</evidence>
<sequence>MNMIALAAGGLLAAGGAYLAFVQKKKTEGMLTELKFMKATPLQELHGTWKSLCDEGMGDGFRDFIETNGAAATDGELVAPYSGMPCAYYEATVLREYEKQETSTDKDGKVTTNRTRGSETVSSQKSSSPLYVSDGDVRVGIDLDGAALHLKDGADRFEPYESSKTYTFFGVRFSAPSGIRTLGFKYREKLIPLGHPLYVAGEARQSAGSLRIGRPSEKGKPFIVSVKSEEEVTAGVESKAKTQFYIGIALVVIGLAVALFVK</sequence>
<evidence type="ECO:0000256" key="5">
    <source>
        <dbReference type="ARBA" id="ARBA00022692"/>
    </source>
</evidence>
<gene>
    <name evidence="15" type="ORF">SDC9_61908</name>
</gene>
<keyword evidence="4" id="KW-0808">Transferase</keyword>
<keyword evidence="7" id="KW-0863">Zinc-finger</keyword>
<proteinExistence type="predicted"/>
<evidence type="ECO:0000256" key="10">
    <source>
        <dbReference type="ARBA" id="ARBA00022989"/>
    </source>
</evidence>
<dbReference type="PANTHER" id="PTHR47568">
    <property type="match status" value="1"/>
</dbReference>
<evidence type="ECO:0000256" key="13">
    <source>
        <dbReference type="SAM" id="Phobius"/>
    </source>
</evidence>
<feature type="region of interest" description="Disordered" evidence="12">
    <location>
        <begin position="99"/>
        <end position="129"/>
    </location>
</feature>
<evidence type="ECO:0000313" key="15">
    <source>
        <dbReference type="EMBL" id="MPM15537.1"/>
    </source>
</evidence>
<name>A0A644XHW4_9ZZZZ</name>
<evidence type="ECO:0000259" key="14">
    <source>
        <dbReference type="Pfam" id="PF12483"/>
    </source>
</evidence>
<dbReference type="EMBL" id="VSSQ01002459">
    <property type="protein sequence ID" value="MPM15537.1"/>
    <property type="molecule type" value="Genomic_DNA"/>
</dbReference>
<comment type="catalytic activity">
    <reaction evidence="1">
        <text>S-ubiquitinyl-[E2 ubiquitin-conjugating enzyme]-L-cysteine + [acceptor protein]-L-lysine = [E2 ubiquitin-conjugating enzyme]-L-cysteine + N(6)-ubiquitinyl-[acceptor protein]-L-lysine.</text>
        <dbReference type="EC" id="2.3.2.27"/>
    </reaction>
</comment>
<dbReference type="PANTHER" id="PTHR47568:SF2">
    <property type="entry name" value="E3 UBIQUITIN-PROTEIN LIGASE SP1-RELATED"/>
    <property type="match status" value="1"/>
</dbReference>
<dbReference type="GO" id="GO:0008270">
    <property type="term" value="F:zinc ion binding"/>
    <property type="evidence" value="ECO:0007669"/>
    <property type="project" value="UniProtKB-KW"/>
</dbReference>
<keyword evidence="10 13" id="KW-1133">Transmembrane helix</keyword>
<evidence type="ECO:0000256" key="7">
    <source>
        <dbReference type="ARBA" id="ARBA00022771"/>
    </source>
</evidence>
<dbReference type="Pfam" id="PF12483">
    <property type="entry name" value="GIDE"/>
    <property type="match status" value="1"/>
</dbReference>
<dbReference type="GO" id="GO:0016567">
    <property type="term" value="P:protein ubiquitination"/>
    <property type="evidence" value="ECO:0007669"/>
    <property type="project" value="InterPro"/>
</dbReference>
<keyword evidence="9" id="KW-0862">Zinc</keyword>
<accession>A0A644XHW4</accession>
<reference evidence="15" key="1">
    <citation type="submission" date="2019-08" db="EMBL/GenBank/DDBJ databases">
        <authorList>
            <person name="Kucharzyk K."/>
            <person name="Murdoch R.W."/>
            <person name="Higgins S."/>
            <person name="Loffler F."/>
        </authorList>
    </citation>
    <scope>NUCLEOTIDE SEQUENCE</scope>
</reference>
<feature type="transmembrane region" description="Helical" evidence="13">
    <location>
        <begin position="244"/>
        <end position="261"/>
    </location>
</feature>
<protein>
    <recommendedName>
        <fullName evidence="3">RING-type E3 ubiquitin transferase</fullName>
        <ecNumber evidence="3">2.3.2.27</ecNumber>
    </recommendedName>
</protein>
<comment type="subcellular location">
    <subcellularLocation>
        <location evidence="2">Membrane</location>
        <topology evidence="2">Multi-pass membrane protein</topology>
    </subcellularLocation>
</comment>
<feature type="domain" description="E3 Ubiquitin ligase MUL1-like" evidence="14">
    <location>
        <begin position="100"/>
        <end position="257"/>
    </location>
</feature>
<keyword evidence="11 13" id="KW-0472">Membrane</keyword>
<evidence type="ECO:0000256" key="8">
    <source>
        <dbReference type="ARBA" id="ARBA00022786"/>
    </source>
</evidence>
<comment type="caution">
    <text evidence="15">The sequence shown here is derived from an EMBL/GenBank/DDBJ whole genome shotgun (WGS) entry which is preliminary data.</text>
</comment>
<evidence type="ECO:0000256" key="4">
    <source>
        <dbReference type="ARBA" id="ARBA00022679"/>
    </source>
</evidence>
<evidence type="ECO:0000256" key="2">
    <source>
        <dbReference type="ARBA" id="ARBA00004141"/>
    </source>
</evidence>
<evidence type="ECO:0000256" key="9">
    <source>
        <dbReference type="ARBA" id="ARBA00022833"/>
    </source>
</evidence>
<evidence type="ECO:0000256" key="11">
    <source>
        <dbReference type="ARBA" id="ARBA00023136"/>
    </source>
</evidence>
<evidence type="ECO:0000256" key="3">
    <source>
        <dbReference type="ARBA" id="ARBA00012483"/>
    </source>
</evidence>
<keyword evidence="6" id="KW-0479">Metal-binding</keyword>
<dbReference type="InterPro" id="IPR022170">
    <property type="entry name" value="MUL1-like"/>
</dbReference>
<dbReference type="GO" id="GO:0016020">
    <property type="term" value="C:membrane"/>
    <property type="evidence" value="ECO:0007669"/>
    <property type="project" value="UniProtKB-SubCell"/>
</dbReference>
<dbReference type="EC" id="2.3.2.27" evidence="3"/>
<evidence type="ECO:0000256" key="12">
    <source>
        <dbReference type="SAM" id="MobiDB-lite"/>
    </source>
</evidence>
<keyword evidence="8" id="KW-0833">Ubl conjugation pathway</keyword>
<feature type="compositionally biased region" description="Polar residues" evidence="12">
    <location>
        <begin position="110"/>
        <end position="129"/>
    </location>
</feature>
<dbReference type="InterPro" id="IPR044231">
    <property type="entry name" value="SP1/SPL1"/>
</dbReference>